<keyword evidence="7" id="KW-1185">Reference proteome</keyword>
<comment type="similarity">
    <text evidence="1">Belongs to the SurE nucleotidase family.</text>
</comment>
<protein>
    <submittedName>
        <fullName evidence="5">Acid phosphatase surE</fullName>
    </submittedName>
    <submittedName>
        <fullName evidence="6">Acid_phosphatase surE</fullName>
    </submittedName>
</protein>
<reference evidence="5" key="1">
    <citation type="submission" date="2023-06" db="EMBL/GenBank/DDBJ databases">
        <authorList>
            <person name="Kurt Z."/>
        </authorList>
    </citation>
    <scope>NUCLEOTIDE SEQUENCE</scope>
</reference>
<dbReference type="InterPro" id="IPR036523">
    <property type="entry name" value="SurE-like_sf"/>
</dbReference>
<dbReference type="AlphaFoldDB" id="A0AA86NQY2"/>
<dbReference type="GO" id="GO:0008252">
    <property type="term" value="F:nucleotidase activity"/>
    <property type="evidence" value="ECO:0007669"/>
    <property type="project" value="InterPro"/>
</dbReference>
<reference evidence="6 7" key="2">
    <citation type="submission" date="2024-07" db="EMBL/GenBank/DDBJ databases">
        <authorList>
            <person name="Akdeniz Z."/>
        </authorList>
    </citation>
    <scope>NUCLEOTIDE SEQUENCE [LARGE SCALE GENOMIC DNA]</scope>
</reference>
<evidence type="ECO:0000259" key="4">
    <source>
        <dbReference type="Pfam" id="PF01975"/>
    </source>
</evidence>
<accession>A0AA86NQY2</accession>
<feature type="domain" description="Survival protein SurE-like phosphatase/nucleotidase" evidence="4">
    <location>
        <begin position="3"/>
        <end position="179"/>
    </location>
</feature>
<dbReference type="InterPro" id="IPR030048">
    <property type="entry name" value="SurE"/>
</dbReference>
<dbReference type="Gene3D" id="3.40.1210.10">
    <property type="entry name" value="Survival protein SurE-like phosphatase/nucleotidase"/>
    <property type="match status" value="1"/>
</dbReference>
<dbReference type="NCBIfam" id="TIGR00087">
    <property type="entry name" value="surE"/>
    <property type="match status" value="1"/>
</dbReference>
<gene>
    <name evidence="5" type="ORF">HINF_LOCUS11878</name>
    <name evidence="6" type="ORF">HINF_LOCUS74116</name>
</gene>
<evidence type="ECO:0000313" key="7">
    <source>
        <dbReference type="Proteomes" id="UP001642409"/>
    </source>
</evidence>
<dbReference type="PANTHER" id="PTHR30457">
    <property type="entry name" value="5'-NUCLEOTIDASE SURE"/>
    <property type="match status" value="1"/>
</dbReference>
<dbReference type="EMBL" id="CATOUU010000308">
    <property type="protein sequence ID" value="CAI9924233.1"/>
    <property type="molecule type" value="Genomic_DNA"/>
</dbReference>
<proteinExistence type="inferred from homology"/>
<dbReference type="GO" id="GO:0046872">
    <property type="term" value="F:metal ion binding"/>
    <property type="evidence" value="ECO:0007669"/>
    <property type="project" value="UniProtKB-KW"/>
</dbReference>
<evidence type="ECO:0000256" key="1">
    <source>
        <dbReference type="ARBA" id="ARBA00011062"/>
    </source>
</evidence>
<evidence type="ECO:0000256" key="2">
    <source>
        <dbReference type="ARBA" id="ARBA00022723"/>
    </source>
</evidence>
<name>A0AA86NQY2_9EUKA</name>
<keyword evidence="2" id="KW-0479">Metal-binding</keyword>
<dbReference type="Pfam" id="PF01975">
    <property type="entry name" value="SurE"/>
    <property type="match status" value="1"/>
</dbReference>
<dbReference type="HAMAP" id="MF_00060">
    <property type="entry name" value="SurE"/>
    <property type="match status" value="1"/>
</dbReference>
<keyword evidence="3" id="KW-0378">Hydrolase</keyword>
<dbReference type="InterPro" id="IPR002828">
    <property type="entry name" value="SurE-like_Pase/nucleotidase"/>
</dbReference>
<dbReference type="PANTHER" id="PTHR30457:SF0">
    <property type="entry name" value="PHOSPHATASE, PUTATIVE (AFU_ORTHOLOGUE AFUA_4G01070)-RELATED"/>
    <property type="match status" value="1"/>
</dbReference>
<evidence type="ECO:0000313" key="5">
    <source>
        <dbReference type="EMBL" id="CAI9924233.1"/>
    </source>
</evidence>
<dbReference type="EMBL" id="CAXDID020000622">
    <property type="protein sequence ID" value="CAL6106953.1"/>
    <property type="molecule type" value="Genomic_DNA"/>
</dbReference>
<dbReference type="SUPFAM" id="SSF64167">
    <property type="entry name" value="SurE-like"/>
    <property type="match status" value="1"/>
</dbReference>
<evidence type="ECO:0000313" key="6">
    <source>
        <dbReference type="EMBL" id="CAL6106953.1"/>
    </source>
</evidence>
<dbReference type="Proteomes" id="UP001642409">
    <property type="component" value="Unassembled WGS sequence"/>
</dbReference>
<comment type="caution">
    <text evidence="5">The sequence shown here is derived from an EMBL/GenBank/DDBJ whole genome shotgun (WGS) entry which is preliminary data.</text>
</comment>
<evidence type="ECO:0000256" key="3">
    <source>
        <dbReference type="ARBA" id="ARBA00022801"/>
    </source>
</evidence>
<organism evidence="5">
    <name type="scientific">Hexamita inflata</name>
    <dbReference type="NCBI Taxonomy" id="28002"/>
    <lineage>
        <taxon>Eukaryota</taxon>
        <taxon>Metamonada</taxon>
        <taxon>Diplomonadida</taxon>
        <taxon>Hexamitidae</taxon>
        <taxon>Hexamitinae</taxon>
        <taxon>Hexamita</taxon>
    </lineage>
</organism>
<sequence length="250" mass="27206">MLIAITNDDGYNAAGIQAVIEILKDQHEIIVIAPETHMSAKGMSLSVSSQIKFRQYDVGNAKGYIISGTPCDCVKIGLKLIGRTPDLLISGINAGSNTGLDNHYSGTLGAAKEATLAGIPSIAMSNLLYREGLEMIERLKTSINDLIENVVKSEQLKLLPKKLAVVNINFPGGQIKGFKESFVSNQLMFEVDPIIQDGFASYNHYHRTAAEPEHGSDFHIVSEGYISLGIYYMGQGQSENIDIKQIFSVL</sequence>